<feature type="transmembrane region" description="Helical" evidence="1">
    <location>
        <begin position="26"/>
        <end position="48"/>
    </location>
</feature>
<sequence>VTRFGHLFGSSGVPGTRDEEAKLFDWLQIMVDGLKLINFVAVICIQHYTGRGRKFLIFFTIFGCSFFGLSPSSEPSVMRDKQGNLFSSAGFVTR</sequence>
<proteinExistence type="predicted"/>
<feature type="non-terminal residue" evidence="2">
    <location>
        <position position="1"/>
    </location>
</feature>
<protein>
    <submittedName>
        <fullName evidence="2">Uncharacterized protein</fullName>
    </submittedName>
</protein>
<organism evidence="2 3">
    <name type="scientific">Gymnopilus junonius</name>
    <name type="common">Spectacular rustgill mushroom</name>
    <name type="synonym">Gymnopilus spectabilis subsp. junonius</name>
    <dbReference type="NCBI Taxonomy" id="109634"/>
    <lineage>
        <taxon>Eukaryota</taxon>
        <taxon>Fungi</taxon>
        <taxon>Dikarya</taxon>
        <taxon>Basidiomycota</taxon>
        <taxon>Agaricomycotina</taxon>
        <taxon>Agaricomycetes</taxon>
        <taxon>Agaricomycetidae</taxon>
        <taxon>Agaricales</taxon>
        <taxon>Agaricineae</taxon>
        <taxon>Hymenogastraceae</taxon>
        <taxon>Gymnopilus</taxon>
    </lineage>
</organism>
<dbReference type="EMBL" id="JADNYJ010000290">
    <property type="protein sequence ID" value="KAF8871833.1"/>
    <property type="molecule type" value="Genomic_DNA"/>
</dbReference>
<keyword evidence="1" id="KW-0472">Membrane</keyword>
<name>A0A9P5NAD9_GYMJU</name>
<feature type="transmembrane region" description="Helical" evidence="1">
    <location>
        <begin position="55"/>
        <end position="73"/>
    </location>
</feature>
<keyword evidence="1" id="KW-1133">Transmembrane helix</keyword>
<keyword evidence="3" id="KW-1185">Reference proteome</keyword>
<evidence type="ECO:0000313" key="2">
    <source>
        <dbReference type="EMBL" id="KAF8871833.1"/>
    </source>
</evidence>
<accession>A0A9P5NAD9</accession>
<evidence type="ECO:0000313" key="3">
    <source>
        <dbReference type="Proteomes" id="UP000724874"/>
    </source>
</evidence>
<feature type="non-terminal residue" evidence="2">
    <location>
        <position position="94"/>
    </location>
</feature>
<keyword evidence="1" id="KW-0812">Transmembrane</keyword>
<reference evidence="2" key="1">
    <citation type="submission" date="2020-11" db="EMBL/GenBank/DDBJ databases">
        <authorList>
            <consortium name="DOE Joint Genome Institute"/>
            <person name="Ahrendt S."/>
            <person name="Riley R."/>
            <person name="Andreopoulos W."/>
            <person name="LaButti K."/>
            <person name="Pangilinan J."/>
            <person name="Ruiz-duenas F.J."/>
            <person name="Barrasa J.M."/>
            <person name="Sanchez-Garcia M."/>
            <person name="Camarero S."/>
            <person name="Miyauchi S."/>
            <person name="Serrano A."/>
            <person name="Linde D."/>
            <person name="Babiker R."/>
            <person name="Drula E."/>
            <person name="Ayuso-Fernandez I."/>
            <person name="Pacheco R."/>
            <person name="Padilla G."/>
            <person name="Ferreira P."/>
            <person name="Barriuso J."/>
            <person name="Kellner H."/>
            <person name="Castanera R."/>
            <person name="Alfaro M."/>
            <person name="Ramirez L."/>
            <person name="Pisabarro A.G."/>
            <person name="Kuo A."/>
            <person name="Tritt A."/>
            <person name="Lipzen A."/>
            <person name="He G."/>
            <person name="Yan M."/>
            <person name="Ng V."/>
            <person name="Cullen D."/>
            <person name="Martin F."/>
            <person name="Rosso M.-N."/>
            <person name="Henrissat B."/>
            <person name="Hibbett D."/>
            <person name="Martinez A.T."/>
            <person name="Grigoriev I.V."/>
        </authorList>
    </citation>
    <scope>NUCLEOTIDE SEQUENCE</scope>
    <source>
        <strain evidence="2">AH 44721</strain>
    </source>
</reference>
<dbReference type="AlphaFoldDB" id="A0A9P5NAD9"/>
<evidence type="ECO:0000256" key="1">
    <source>
        <dbReference type="SAM" id="Phobius"/>
    </source>
</evidence>
<comment type="caution">
    <text evidence="2">The sequence shown here is derived from an EMBL/GenBank/DDBJ whole genome shotgun (WGS) entry which is preliminary data.</text>
</comment>
<gene>
    <name evidence="2" type="ORF">CPB84DRAFT_1800352</name>
</gene>
<dbReference type="Proteomes" id="UP000724874">
    <property type="component" value="Unassembled WGS sequence"/>
</dbReference>